<keyword evidence="2 5" id="KW-0812">Transmembrane</keyword>
<keyword evidence="4 5" id="KW-0472">Membrane</keyword>
<feature type="transmembrane region" description="Helical" evidence="5">
    <location>
        <begin position="7"/>
        <end position="25"/>
    </location>
</feature>
<comment type="subcellular location">
    <subcellularLocation>
        <location evidence="1">Membrane</location>
        <topology evidence="1">Multi-pass membrane protein</topology>
    </subcellularLocation>
</comment>
<feature type="transmembrane region" description="Helical" evidence="5">
    <location>
        <begin position="45"/>
        <end position="63"/>
    </location>
</feature>
<protein>
    <submittedName>
        <fullName evidence="6">DoxX family protein</fullName>
    </submittedName>
</protein>
<feature type="transmembrane region" description="Helical" evidence="5">
    <location>
        <begin position="94"/>
        <end position="114"/>
    </location>
</feature>
<dbReference type="AlphaFoldDB" id="A0AA41QLA2"/>
<evidence type="ECO:0000256" key="5">
    <source>
        <dbReference type="SAM" id="Phobius"/>
    </source>
</evidence>
<evidence type="ECO:0000256" key="1">
    <source>
        <dbReference type="ARBA" id="ARBA00004141"/>
    </source>
</evidence>
<proteinExistence type="predicted"/>
<sequence length="122" mass="13545">MVLGIGWPVWLTWLLVVFFVGDGIVSAIGPEPMREAFVNWGFPDWWHWVNAAVCLTIGILLAFEVTRPFGFLLGALECFAIYVTLIRAGEFAHLPPSIVLLALIILAYWGNYGWRLPNAGAA</sequence>
<evidence type="ECO:0000256" key="2">
    <source>
        <dbReference type="ARBA" id="ARBA00022692"/>
    </source>
</evidence>
<keyword evidence="7" id="KW-1185">Reference proteome</keyword>
<accession>A0AA41QLA2</accession>
<dbReference type="InterPro" id="IPR032808">
    <property type="entry name" value="DoxX"/>
</dbReference>
<gene>
    <name evidence="6" type="ORF">ML536_01970</name>
</gene>
<reference evidence="6" key="1">
    <citation type="submission" date="2022-03" db="EMBL/GenBank/DDBJ databases">
        <title>The complete genome sequence of a Methyloterrigena soli.</title>
        <authorList>
            <person name="Zi Z."/>
        </authorList>
    </citation>
    <scope>NUCLEOTIDE SEQUENCE</scope>
    <source>
        <strain evidence="6">M48</strain>
    </source>
</reference>
<evidence type="ECO:0000313" key="6">
    <source>
        <dbReference type="EMBL" id="MCI0125586.1"/>
    </source>
</evidence>
<keyword evidence="3 5" id="KW-1133">Transmembrane helix</keyword>
<feature type="transmembrane region" description="Helical" evidence="5">
    <location>
        <begin position="70"/>
        <end position="88"/>
    </location>
</feature>
<dbReference type="Pfam" id="PF13564">
    <property type="entry name" value="DoxX_2"/>
    <property type="match status" value="1"/>
</dbReference>
<comment type="caution">
    <text evidence="6">The sequence shown here is derived from an EMBL/GenBank/DDBJ whole genome shotgun (WGS) entry which is preliminary data.</text>
</comment>
<dbReference type="RefSeq" id="WP_052015488.1">
    <property type="nucleotide sequence ID" value="NZ_JAKETQ010000001.1"/>
</dbReference>
<dbReference type="EMBL" id="JALAZD010000001">
    <property type="protein sequence ID" value="MCI0125586.1"/>
    <property type="molecule type" value="Genomic_DNA"/>
</dbReference>
<organism evidence="6 7">
    <name type="scientific">Paradevosia shaoguanensis</name>
    <dbReference type="NCBI Taxonomy" id="1335043"/>
    <lineage>
        <taxon>Bacteria</taxon>
        <taxon>Pseudomonadati</taxon>
        <taxon>Pseudomonadota</taxon>
        <taxon>Alphaproteobacteria</taxon>
        <taxon>Hyphomicrobiales</taxon>
        <taxon>Devosiaceae</taxon>
        <taxon>Paradevosia</taxon>
    </lineage>
</organism>
<dbReference type="GO" id="GO:0016020">
    <property type="term" value="C:membrane"/>
    <property type="evidence" value="ECO:0007669"/>
    <property type="project" value="UniProtKB-SubCell"/>
</dbReference>
<name>A0AA41QLA2_9HYPH</name>
<evidence type="ECO:0000313" key="7">
    <source>
        <dbReference type="Proteomes" id="UP001156140"/>
    </source>
</evidence>
<dbReference type="Proteomes" id="UP001156140">
    <property type="component" value="Unassembled WGS sequence"/>
</dbReference>
<evidence type="ECO:0000256" key="3">
    <source>
        <dbReference type="ARBA" id="ARBA00022989"/>
    </source>
</evidence>
<evidence type="ECO:0000256" key="4">
    <source>
        <dbReference type="ARBA" id="ARBA00023136"/>
    </source>
</evidence>